<evidence type="ECO:0000259" key="9">
    <source>
        <dbReference type="PROSITE" id="PS51448"/>
    </source>
</evidence>
<reference evidence="10 11" key="1">
    <citation type="journal article" date="2021" name="Cell">
        <title>Tracing the genetic footprints of vertebrate landing in non-teleost ray-finned fishes.</title>
        <authorList>
            <person name="Bi X."/>
            <person name="Wang K."/>
            <person name="Yang L."/>
            <person name="Pan H."/>
            <person name="Jiang H."/>
            <person name="Wei Q."/>
            <person name="Fang M."/>
            <person name="Yu H."/>
            <person name="Zhu C."/>
            <person name="Cai Y."/>
            <person name="He Y."/>
            <person name="Gan X."/>
            <person name="Zeng H."/>
            <person name="Yu D."/>
            <person name="Zhu Y."/>
            <person name="Jiang H."/>
            <person name="Qiu Q."/>
            <person name="Yang H."/>
            <person name="Zhang Y.E."/>
            <person name="Wang W."/>
            <person name="Zhu M."/>
            <person name="He S."/>
            <person name="Zhang G."/>
        </authorList>
    </citation>
    <scope>NUCLEOTIDE SEQUENCE [LARGE SCALE GENOMIC DNA]</scope>
    <source>
        <strain evidence="10">Bchr_013</strain>
    </source>
</reference>
<dbReference type="CDD" id="cd00111">
    <property type="entry name" value="Trefoil"/>
    <property type="match status" value="1"/>
</dbReference>
<dbReference type="Pfam" id="PF00088">
    <property type="entry name" value="Trefoil"/>
    <property type="match status" value="1"/>
</dbReference>
<keyword evidence="2" id="KW-0964">Secreted</keyword>
<dbReference type="InterPro" id="IPR017957">
    <property type="entry name" value="P_trefoil_CS"/>
</dbReference>
<dbReference type="FunFam" id="4.10.110.10:FF:000006">
    <property type="entry name" value="Trefoil factor 1"/>
    <property type="match status" value="1"/>
</dbReference>
<evidence type="ECO:0000256" key="6">
    <source>
        <dbReference type="ARBA" id="ARBA00023157"/>
    </source>
</evidence>
<dbReference type="PROSITE" id="PS00025">
    <property type="entry name" value="P_TREFOIL_1"/>
    <property type="match status" value="1"/>
</dbReference>
<dbReference type="PRINTS" id="PR00680">
    <property type="entry name" value="PTREFOIL"/>
</dbReference>
<dbReference type="Gene3D" id="4.10.110.10">
    <property type="entry name" value="Spasmolytic Protein, domain 1"/>
    <property type="match status" value="1"/>
</dbReference>
<feature type="disulfide bond" evidence="7">
    <location>
        <begin position="69"/>
        <end position="86"/>
    </location>
</feature>
<dbReference type="SMART" id="SM00018">
    <property type="entry name" value="PD"/>
    <property type="match status" value="1"/>
</dbReference>
<keyword evidence="11" id="KW-1185">Reference proteome</keyword>
<keyword evidence="6 7" id="KW-1015">Disulfide bond</keyword>
<evidence type="ECO:0000313" key="11">
    <source>
        <dbReference type="Proteomes" id="UP000886611"/>
    </source>
</evidence>
<organism evidence="10 11">
    <name type="scientific">Polypterus senegalus</name>
    <name type="common">Senegal bichir</name>
    <dbReference type="NCBI Taxonomy" id="55291"/>
    <lineage>
        <taxon>Eukaryota</taxon>
        <taxon>Metazoa</taxon>
        <taxon>Chordata</taxon>
        <taxon>Craniata</taxon>
        <taxon>Vertebrata</taxon>
        <taxon>Euteleostomi</taxon>
        <taxon>Actinopterygii</taxon>
        <taxon>Polypteriformes</taxon>
        <taxon>Polypteridae</taxon>
        <taxon>Polypterus</taxon>
    </lineage>
</organism>
<feature type="disulfide bond" evidence="7">
    <location>
        <begin position="59"/>
        <end position="74"/>
    </location>
</feature>
<feature type="domain" description="OTU" evidence="8">
    <location>
        <begin position="121"/>
        <end position="217"/>
    </location>
</feature>
<evidence type="ECO:0000259" key="8">
    <source>
        <dbReference type="PROSITE" id="PS50802"/>
    </source>
</evidence>
<feature type="non-terminal residue" evidence="10">
    <location>
        <position position="217"/>
    </location>
</feature>
<dbReference type="InterPro" id="IPR003323">
    <property type="entry name" value="OTU_dom"/>
</dbReference>
<evidence type="ECO:0000256" key="2">
    <source>
        <dbReference type="ARBA" id="ARBA00022525"/>
    </source>
</evidence>
<sequence>MACRSTTTVEDCLSVAKATKGLQRSSEPRKQVRADRDHTIHAVTLSEVCEVQPQLRKECGYPGITVTECNNRGCCFDSRTSNVIWCFKPAAGDTHFLYRSNRTPINMSIEVITIDQRNVSYRVVSMPGDGTCLFHSLCYILHGHIRLTLDIRRNIVSYVLNDWDRFEVWTDDSTGDNYTTQEHYKSEMLKPFTYGSACELMAAAELFSCRFQVYRNG</sequence>
<feature type="domain" description="P-type" evidence="9">
    <location>
        <begin position="47"/>
        <end position="90"/>
    </location>
</feature>
<dbReference type="PROSITE" id="PS51448">
    <property type="entry name" value="P_TREFOIL_2"/>
    <property type="match status" value="1"/>
</dbReference>
<dbReference type="GO" id="GO:0005615">
    <property type="term" value="C:extracellular space"/>
    <property type="evidence" value="ECO:0007669"/>
    <property type="project" value="TreeGrafter"/>
</dbReference>
<dbReference type="PROSITE" id="PS50802">
    <property type="entry name" value="OTU"/>
    <property type="match status" value="1"/>
</dbReference>
<evidence type="ECO:0000256" key="7">
    <source>
        <dbReference type="PROSITE-ProRule" id="PRU00779"/>
    </source>
</evidence>
<dbReference type="Proteomes" id="UP000886611">
    <property type="component" value="Unassembled WGS sequence"/>
</dbReference>
<evidence type="ECO:0000256" key="1">
    <source>
        <dbReference type="ARBA" id="ARBA00004613"/>
    </source>
</evidence>
<feature type="non-terminal residue" evidence="10">
    <location>
        <position position="1"/>
    </location>
</feature>
<keyword evidence="3" id="KW-0645">Protease</keyword>
<dbReference type="AlphaFoldDB" id="A0A8X7WTX8"/>
<dbReference type="EMBL" id="JAATIS010008602">
    <property type="protein sequence ID" value="KAG2456337.1"/>
    <property type="molecule type" value="Genomic_DNA"/>
</dbReference>
<comment type="caution">
    <text evidence="10">The sequence shown here is derived from an EMBL/GenBank/DDBJ whole genome shotgun (WGS) entry which is preliminary data.</text>
</comment>
<evidence type="ECO:0000256" key="4">
    <source>
        <dbReference type="ARBA" id="ARBA00022786"/>
    </source>
</evidence>
<dbReference type="InterPro" id="IPR038765">
    <property type="entry name" value="Papain-like_cys_pep_sf"/>
</dbReference>
<gene>
    <name evidence="10" type="primary">Tff3</name>
    <name evidence="10" type="ORF">GTO96_0013404</name>
</gene>
<dbReference type="Gene3D" id="3.90.70.80">
    <property type="match status" value="1"/>
</dbReference>
<dbReference type="GO" id="GO:0006508">
    <property type="term" value="P:proteolysis"/>
    <property type="evidence" value="ECO:0007669"/>
    <property type="project" value="UniProtKB-KW"/>
</dbReference>
<dbReference type="InterPro" id="IPR000519">
    <property type="entry name" value="P_trefoil_dom"/>
</dbReference>
<dbReference type="SUPFAM" id="SSF54001">
    <property type="entry name" value="Cysteine proteinases"/>
    <property type="match status" value="1"/>
</dbReference>
<dbReference type="GO" id="GO:0008234">
    <property type="term" value="F:cysteine-type peptidase activity"/>
    <property type="evidence" value="ECO:0007669"/>
    <property type="project" value="UniProtKB-KW"/>
</dbReference>
<evidence type="ECO:0000313" key="10">
    <source>
        <dbReference type="EMBL" id="KAG2456337.1"/>
    </source>
</evidence>
<proteinExistence type="predicted"/>
<dbReference type="InterPro" id="IPR017994">
    <property type="entry name" value="P_trefoil_chordata"/>
</dbReference>
<accession>A0A8X7WTX8</accession>
<dbReference type="Pfam" id="PF02338">
    <property type="entry name" value="OTU"/>
    <property type="match status" value="1"/>
</dbReference>
<keyword evidence="5" id="KW-0378">Hydrolase</keyword>
<feature type="disulfide bond" evidence="7">
    <location>
        <begin position="49"/>
        <end position="75"/>
    </location>
</feature>
<protein>
    <submittedName>
        <fullName evidence="10">TFF3 factor</fullName>
    </submittedName>
</protein>
<comment type="subcellular location">
    <subcellularLocation>
        <location evidence="1">Secreted</location>
    </subcellularLocation>
</comment>
<dbReference type="CDD" id="cd22757">
    <property type="entry name" value="OTU_P87_VP80-like"/>
    <property type="match status" value="1"/>
</dbReference>
<name>A0A8X7WTX8_POLSE</name>
<keyword evidence="5" id="KW-0788">Thiol protease</keyword>
<dbReference type="PANTHER" id="PTHR13826">
    <property type="entry name" value="INTESTINAL TREFOIL FACTOR-RELATED"/>
    <property type="match status" value="1"/>
</dbReference>
<dbReference type="PANTHER" id="PTHR13826:SF14">
    <property type="entry name" value="TREFOIL FACTOR 2"/>
    <property type="match status" value="1"/>
</dbReference>
<evidence type="ECO:0000256" key="3">
    <source>
        <dbReference type="ARBA" id="ARBA00022670"/>
    </source>
</evidence>
<evidence type="ECO:0000256" key="5">
    <source>
        <dbReference type="ARBA" id="ARBA00022807"/>
    </source>
</evidence>
<keyword evidence="4" id="KW-0833">Ubl conjugation pathway</keyword>
<dbReference type="SUPFAM" id="SSF57492">
    <property type="entry name" value="Trefoil"/>
    <property type="match status" value="1"/>
</dbReference>
<dbReference type="InterPro" id="IPR044913">
    <property type="entry name" value="P_trefoil_dom_sf"/>
</dbReference>